<organism evidence="1 2">
    <name type="scientific">Rhabditophanes sp. KR3021</name>
    <dbReference type="NCBI Taxonomy" id="114890"/>
    <lineage>
        <taxon>Eukaryota</taxon>
        <taxon>Metazoa</taxon>
        <taxon>Ecdysozoa</taxon>
        <taxon>Nematoda</taxon>
        <taxon>Chromadorea</taxon>
        <taxon>Rhabditida</taxon>
        <taxon>Tylenchina</taxon>
        <taxon>Panagrolaimomorpha</taxon>
        <taxon>Strongyloidoidea</taxon>
        <taxon>Alloionematidae</taxon>
        <taxon>Rhabditophanes</taxon>
    </lineage>
</organism>
<dbReference type="Proteomes" id="UP000095286">
    <property type="component" value="Unplaced"/>
</dbReference>
<accession>A0AC35TRX1</accession>
<evidence type="ECO:0000313" key="2">
    <source>
        <dbReference type="WBParaSite" id="RSKR_0000349800.1"/>
    </source>
</evidence>
<dbReference type="WBParaSite" id="RSKR_0000349800.1">
    <property type="protein sequence ID" value="RSKR_0000349800.1"/>
    <property type="gene ID" value="RSKR_0000349800"/>
</dbReference>
<sequence>MGLAMTKLYRLFWSNKERKILIIGLDNSGKTTTLYQISTGETVQTAPTIGSNVVEHSWKNINFIMWDVGGQESLRATWSTYYQDTEFLIVVIDSTDKVRLPIIKNQLYSMLTHEDLAHVAILVYANKQDIKGALTAAEISNELKLVDIKTHKWQIQASSALTGEGIVAGLEWIAGNLS</sequence>
<evidence type="ECO:0000313" key="1">
    <source>
        <dbReference type="Proteomes" id="UP000095286"/>
    </source>
</evidence>
<proteinExistence type="predicted"/>
<reference evidence="2" key="1">
    <citation type="submission" date="2016-11" db="UniProtKB">
        <authorList>
            <consortium name="WormBaseParasite"/>
        </authorList>
    </citation>
    <scope>IDENTIFICATION</scope>
    <source>
        <strain evidence="2">KR3021</strain>
    </source>
</reference>
<name>A0AC35TRX1_9BILA</name>
<protein>
    <submittedName>
        <fullName evidence="2">ADP-ribosylation factor-like protein 5B</fullName>
    </submittedName>
</protein>